<reference evidence="1" key="1">
    <citation type="journal article" date="2015" name="Nature">
        <title>Complex archaea that bridge the gap between prokaryotes and eukaryotes.</title>
        <authorList>
            <person name="Spang A."/>
            <person name="Saw J.H."/>
            <person name="Jorgensen S.L."/>
            <person name="Zaremba-Niedzwiedzka K."/>
            <person name="Martijn J."/>
            <person name="Lind A.E."/>
            <person name="van Eijk R."/>
            <person name="Schleper C."/>
            <person name="Guy L."/>
            <person name="Ettema T.J."/>
        </authorList>
    </citation>
    <scope>NUCLEOTIDE SEQUENCE</scope>
</reference>
<gene>
    <name evidence="1" type="ORF">LCGC14_0794720</name>
</gene>
<comment type="caution">
    <text evidence="1">The sequence shown here is derived from an EMBL/GenBank/DDBJ whole genome shotgun (WGS) entry which is preliminary data.</text>
</comment>
<sequence length="166" mass="19928">MFYTIADDLIFYRLLSFIKKFSNFELKLLKYFYKKTNGIYSESIILIDQFIFFFVKSEDYFNSKQYLKSMRRELTNKKVLIIRVERIFINVLFSFFPDVCIHDIKIDTNSKSNQKEISIYFLIAEERGIAIGRNGDYIKVVNKIFKNYINFENNDSPLAIKCKFMN</sequence>
<name>A0A0F9PRH6_9ZZZZ</name>
<accession>A0A0F9PRH6</accession>
<evidence type="ECO:0000313" key="1">
    <source>
        <dbReference type="EMBL" id="KKN34335.1"/>
    </source>
</evidence>
<proteinExistence type="predicted"/>
<protein>
    <recommendedName>
        <fullName evidence="2">KH type-2 domain-containing protein</fullName>
    </recommendedName>
</protein>
<organism evidence="1">
    <name type="scientific">marine sediment metagenome</name>
    <dbReference type="NCBI Taxonomy" id="412755"/>
    <lineage>
        <taxon>unclassified sequences</taxon>
        <taxon>metagenomes</taxon>
        <taxon>ecological metagenomes</taxon>
    </lineage>
</organism>
<dbReference type="EMBL" id="LAZR01002112">
    <property type="protein sequence ID" value="KKN34335.1"/>
    <property type="molecule type" value="Genomic_DNA"/>
</dbReference>
<evidence type="ECO:0008006" key="2">
    <source>
        <dbReference type="Google" id="ProtNLM"/>
    </source>
</evidence>
<dbReference type="AlphaFoldDB" id="A0A0F9PRH6"/>